<evidence type="ECO:0000256" key="8">
    <source>
        <dbReference type="ARBA" id="ARBA00023242"/>
    </source>
</evidence>
<dbReference type="GO" id="GO:0003677">
    <property type="term" value="F:DNA binding"/>
    <property type="evidence" value="ECO:0007669"/>
    <property type="project" value="UniProtKB-KW"/>
</dbReference>
<keyword evidence="7" id="KW-0804">Transcription</keyword>
<dbReference type="PANTHER" id="PTHR31251:SF226">
    <property type="entry name" value="SQUAMOSA PROMOTER-BINDING-LIKE PROTEIN 6"/>
    <property type="match status" value="1"/>
</dbReference>
<feature type="domain" description="SBP-type" evidence="12">
    <location>
        <begin position="73"/>
        <end position="150"/>
    </location>
</feature>
<sequence>MVGVVGDKTVIQLLHGTSGNSGGGQVTGMGFVMNNKRGRQYLPSGGDGGLVGPSNSSSSASPVAAATGTAALVPRCQVEGCHEALVNAKAYHRRHKVCEMHAKAPKVVVLGLEQRFCQQCSRFHSVSEFDESKRSCRRRLAGHNERRRKSSQDHYANTRNLSRGNYRHLGVNDGRALSLLSSKNDSWISEGNLPARCSSGTISELIAENRASTLAQQIILDKDWQRNQHQPMQNLSIQQKILNSTHHNRDHMVLETHGWGPMNDAAGNLTLNLMHFRNSEFGLLSGQQPKEGRQEEECQQRWNSLAGTHIS</sequence>
<dbReference type="GO" id="GO:0008270">
    <property type="term" value="F:zinc ion binding"/>
    <property type="evidence" value="ECO:0007669"/>
    <property type="project" value="UniProtKB-KW"/>
</dbReference>
<proteinExistence type="predicted"/>
<reference evidence="14" key="1">
    <citation type="journal article" date="2023" name="Proc. Natl. Acad. Sci. U.S.A.">
        <title>Genomic and structural basis for evolution of tropane alkaloid biosynthesis.</title>
        <authorList>
            <person name="Wanga Y.-J."/>
            <person name="Taina T."/>
            <person name="Yua J.-Y."/>
            <person name="Lia J."/>
            <person name="Xua B."/>
            <person name="Chenc J."/>
            <person name="D'Auriad J.C."/>
            <person name="Huanga J.-P."/>
            <person name="Huanga S.-X."/>
        </authorList>
    </citation>
    <scope>NUCLEOTIDE SEQUENCE [LARGE SCALE GENOMIC DNA]</scope>
    <source>
        <strain evidence="14">cv. KIB-2019</strain>
    </source>
</reference>
<dbReference type="InterPro" id="IPR036893">
    <property type="entry name" value="SBP_sf"/>
</dbReference>
<evidence type="ECO:0000256" key="6">
    <source>
        <dbReference type="ARBA" id="ARBA00023125"/>
    </source>
</evidence>
<evidence type="ECO:0000256" key="7">
    <source>
        <dbReference type="ARBA" id="ARBA00023163"/>
    </source>
</evidence>
<dbReference type="SUPFAM" id="SSF103612">
    <property type="entry name" value="SBT domain"/>
    <property type="match status" value="1"/>
</dbReference>
<keyword evidence="4" id="KW-0862">Zinc</keyword>
<comment type="function">
    <text evidence="9">Probable transcriptional factor. Binds to the promoter of the SQUAMOSA gene.</text>
</comment>
<evidence type="ECO:0000256" key="2">
    <source>
        <dbReference type="ARBA" id="ARBA00022723"/>
    </source>
</evidence>
<keyword evidence="8" id="KW-0539">Nucleus</keyword>
<comment type="caution">
    <text evidence="13">The sequence shown here is derived from an EMBL/GenBank/DDBJ whole genome shotgun (WGS) entry which is preliminary data.</text>
</comment>
<keyword evidence="14" id="KW-1185">Reference proteome</keyword>
<feature type="region of interest" description="Disordered" evidence="11">
    <location>
        <begin position="42"/>
        <end position="62"/>
    </location>
</feature>
<dbReference type="AlphaFoldDB" id="A0A9Q1LDU9"/>
<feature type="compositionally biased region" description="Basic and acidic residues" evidence="11">
    <location>
        <begin position="290"/>
        <end position="299"/>
    </location>
</feature>
<evidence type="ECO:0000256" key="9">
    <source>
        <dbReference type="ARBA" id="ARBA00056472"/>
    </source>
</evidence>
<protein>
    <recommendedName>
        <fullName evidence="12">SBP-type domain-containing protein</fullName>
    </recommendedName>
</protein>
<dbReference type="OrthoDB" id="514967at2759"/>
<evidence type="ECO:0000256" key="10">
    <source>
        <dbReference type="PROSITE-ProRule" id="PRU00470"/>
    </source>
</evidence>
<dbReference type="InterPro" id="IPR044817">
    <property type="entry name" value="SBP-like"/>
</dbReference>
<evidence type="ECO:0000256" key="1">
    <source>
        <dbReference type="ARBA" id="ARBA00004123"/>
    </source>
</evidence>
<feature type="compositionally biased region" description="Basic residues" evidence="11">
    <location>
        <begin position="140"/>
        <end position="149"/>
    </location>
</feature>
<gene>
    <name evidence="13" type="ORF">K7X08_016493</name>
</gene>
<dbReference type="PROSITE" id="PS51141">
    <property type="entry name" value="ZF_SBP"/>
    <property type="match status" value="1"/>
</dbReference>
<evidence type="ECO:0000256" key="3">
    <source>
        <dbReference type="ARBA" id="ARBA00022771"/>
    </source>
</evidence>
<organism evidence="13 14">
    <name type="scientific">Anisodus acutangulus</name>
    <dbReference type="NCBI Taxonomy" id="402998"/>
    <lineage>
        <taxon>Eukaryota</taxon>
        <taxon>Viridiplantae</taxon>
        <taxon>Streptophyta</taxon>
        <taxon>Embryophyta</taxon>
        <taxon>Tracheophyta</taxon>
        <taxon>Spermatophyta</taxon>
        <taxon>Magnoliopsida</taxon>
        <taxon>eudicotyledons</taxon>
        <taxon>Gunneridae</taxon>
        <taxon>Pentapetalae</taxon>
        <taxon>asterids</taxon>
        <taxon>lamiids</taxon>
        <taxon>Solanales</taxon>
        <taxon>Solanaceae</taxon>
        <taxon>Solanoideae</taxon>
        <taxon>Hyoscyameae</taxon>
        <taxon>Anisodus</taxon>
    </lineage>
</organism>
<dbReference type="PANTHER" id="PTHR31251">
    <property type="entry name" value="SQUAMOSA PROMOTER-BINDING-LIKE PROTEIN 4"/>
    <property type="match status" value="1"/>
</dbReference>
<keyword evidence="2" id="KW-0479">Metal-binding</keyword>
<dbReference type="GO" id="GO:0005634">
    <property type="term" value="C:nucleus"/>
    <property type="evidence" value="ECO:0007669"/>
    <property type="project" value="UniProtKB-SubCell"/>
</dbReference>
<name>A0A9Q1LDU9_9SOLA</name>
<keyword evidence="6" id="KW-0238">DNA-binding</keyword>
<evidence type="ECO:0000313" key="13">
    <source>
        <dbReference type="EMBL" id="KAJ8534765.1"/>
    </source>
</evidence>
<dbReference type="Proteomes" id="UP001152561">
    <property type="component" value="Unassembled WGS sequence"/>
</dbReference>
<dbReference type="InterPro" id="IPR004333">
    <property type="entry name" value="SBP_dom"/>
</dbReference>
<comment type="subcellular location">
    <subcellularLocation>
        <location evidence="1">Nucleus</location>
    </subcellularLocation>
</comment>
<evidence type="ECO:0000259" key="12">
    <source>
        <dbReference type="PROSITE" id="PS51141"/>
    </source>
</evidence>
<dbReference type="Pfam" id="PF03110">
    <property type="entry name" value="SBP"/>
    <property type="match status" value="1"/>
</dbReference>
<keyword evidence="3 10" id="KW-0863">Zinc-finger</keyword>
<dbReference type="EMBL" id="JAJAGQ010000019">
    <property type="protein sequence ID" value="KAJ8534765.1"/>
    <property type="molecule type" value="Genomic_DNA"/>
</dbReference>
<evidence type="ECO:0000313" key="14">
    <source>
        <dbReference type="Proteomes" id="UP001152561"/>
    </source>
</evidence>
<feature type="region of interest" description="Disordered" evidence="11">
    <location>
        <begin position="140"/>
        <end position="159"/>
    </location>
</feature>
<evidence type="ECO:0000256" key="4">
    <source>
        <dbReference type="ARBA" id="ARBA00022833"/>
    </source>
</evidence>
<keyword evidence="5" id="KW-0805">Transcription regulation</keyword>
<evidence type="ECO:0000256" key="5">
    <source>
        <dbReference type="ARBA" id="ARBA00023015"/>
    </source>
</evidence>
<accession>A0A9Q1LDU9</accession>
<dbReference type="FunFam" id="4.10.1100.10:FF:000001">
    <property type="entry name" value="Squamosa promoter-binding-like protein 14"/>
    <property type="match status" value="1"/>
</dbReference>
<dbReference type="Gene3D" id="4.10.1100.10">
    <property type="entry name" value="Transcription factor, SBP-box domain"/>
    <property type="match status" value="1"/>
</dbReference>
<feature type="compositionally biased region" description="Polar residues" evidence="11">
    <location>
        <begin position="300"/>
        <end position="311"/>
    </location>
</feature>
<feature type="compositionally biased region" description="Low complexity" evidence="11">
    <location>
        <begin position="52"/>
        <end position="62"/>
    </location>
</feature>
<feature type="region of interest" description="Disordered" evidence="11">
    <location>
        <begin position="284"/>
        <end position="311"/>
    </location>
</feature>
<evidence type="ECO:0000256" key="11">
    <source>
        <dbReference type="SAM" id="MobiDB-lite"/>
    </source>
</evidence>